<name>A0ABP8UEX0_9ACTN</name>
<dbReference type="InterPro" id="IPR013320">
    <property type="entry name" value="ConA-like_dom_sf"/>
</dbReference>
<feature type="chain" id="PRO_5045903373" evidence="1">
    <location>
        <begin position="30"/>
        <end position="312"/>
    </location>
</feature>
<feature type="signal peptide" evidence="1">
    <location>
        <begin position="1"/>
        <end position="29"/>
    </location>
</feature>
<dbReference type="Pfam" id="PF08787">
    <property type="entry name" value="Alginate_lyase2"/>
    <property type="match status" value="1"/>
</dbReference>
<dbReference type="Gene3D" id="2.60.120.200">
    <property type="match status" value="1"/>
</dbReference>
<keyword evidence="1" id="KW-0732">Signal</keyword>
<feature type="domain" description="Alginate lyase 2" evidence="2">
    <location>
        <begin position="94"/>
        <end position="311"/>
    </location>
</feature>
<dbReference type="Proteomes" id="UP001501442">
    <property type="component" value="Unassembled WGS sequence"/>
</dbReference>
<gene>
    <name evidence="3" type="ORF">GCM10023196_050230</name>
</gene>
<dbReference type="RefSeq" id="WP_345433435.1">
    <property type="nucleotide sequence ID" value="NZ_BAABHK010000007.1"/>
</dbReference>
<evidence type="ECO:0000256" key="1">
    <source>
        <dbReference type="SAM" id="SignalP"/>
    </source>
</evidence>
<proteinExistence type="predicted"/>
<dbReference type="InterPro" id="IPR014895">
    <property type="entry name" value="Alginate_lyase_2"/>
</dbReference>
<dbReference type="EMBL" id="BAABHK010000007">
    <property type="protein sequence ID" value="GAA4629423.1"/>
    <property type="molecule type" value="Genomic_DNA"/>
</dbReference>
<keyword evidence="3" id="KW-0456">Lyase</keyword>
<evidence type="ECO:0000259" key="2">
    <source>
        <dbReference type="Pfam" id="PF08787"/>
    </source>
</evidence>
<accession>A0ABP8UEX0</accession>
<evidence type="ECO:0000313" key="3">
    <source>
        <dbReference type="EMBL" id="GAA4629423.1"/>
    </source>
</evidence>
<sequence>MTAENGATRRTSGKKLVIAAAGAMMIAAAGSGVVGTAAASPRQITGPGGTCADAASAGTAGGAGVRPNGCAGDRTWTPLSSAALDPTVSPGGNFDLSVWELQLPIGSPGSPTTIPPSRLKGANGYTNPAYFWTDKNDGSMTFWDPESGVTTPNSNYPRSELREMNADGSAADWSLSGTHRLSARLRIVSVTSNVCVGQIHLGSGGSSTKPLLELYYHSNGDIVLGLENSPDGGQTLHTLANVALGTQWSYIIAITGGRIQITVNGSTTSYPIASGFNSYHQYFKAGDYNQSASDSTSKGAKVKFYALTVAHG</sequence>
<comment type="caution">
    <text evidence="3">The sequence shown here is derived from an EMBL/GenBank/DDBJ whole genome shotgun (WGS) entry which is preliminary data.</text>
</comment>
<dbReference type="GO" id="GO:0016829">
    <property type="term" value="F:lyase activity"/>
    <property type="evidence" value="ECO:0007669"/>
    <property type="project" value="UniProtKB-KW"/>
</dbReference>
<organism evidence="3 4">
    <name type="scientific">Actinoallomurus vinaceus</name>
    <dbReference type="NCBI Taxonomy" id="1080074"/>
    <lineage>
        <taxon>Bacteria</taxon>
        <taxon>Bacillati</taxon>
        <taxon>Actinomycetota</taxon>
        <taxon>Actinomycetes</taxon>
        <taxon>Streptosporangiales</taxon>
        <taxon>Thermomonosporaceae</taxon>
        <taxon>Actinoallomurus</taxon>
    </lineage>
</organism>
<reference evidence="4" key="1">
    <citation type="journal article" date="2019" name="Int. J. Syst. Evol. Microbiol.">
        <title>The Global Catalogue of Microorganisms (GCM) 10K type strain sequencing project: providing services to taxonomists for standard genome sequencing and annotation.</title>
        <authorList>
            <consortium name="The Broad Institute Genomics Platform"/>
            <consortium name="The Broad Institute Genome Sequencing Center for Infectious Disease"/>
            <person name="Wu L."/>
            <person name="Ma J."/>
        </authorList>
    </citation>
    <scope>NUCLEOTIDE SEQUENCE [LARGE SCALE GENOMIC DNA]</scope>
    <source>
        <strain evidence="4">JCM 17939</strain>
    </source>
</reference>
<keyword evidence="4" id="KW-1185">Reference proteome</keyword>
<evidence type="ECO:0000313" key="4">
    <source>
        <dbReference type="Proteomes" id="UP001501442"/>
    </source>
</evidence>
<protein>
    <submittedName>
        <fullName evidence="3">Polysaccharide lyase family 7 protein</fullName>
    </submittedName>
</protein>
<dbReference type="SUPFAM" id="SSF49899">
    <property type="entry name" value="Concanavalin A-like lectins/glucanases"/>
    <property type="match status" value="1"/>
</dbReference>